<feature type="chain" id="PRO_5040990006" description="DUF4232 domain-containing protein" evidence="2">
    <location>
        <begin position="24"/>
        <end position="237"/>
    </location>
</feature>
<feature type="compositionally biased region" description="Low complexity" evidence="1">
    <location>
        <begin position="79"/>
        <end position="103"/>
    </location>
</feature>
<evidence type="ECO:0000256" key="2">
    <source>
        <dbReference type="SAM" id="SignalP"/>
    </source>
</evidence>
<evidence type="ECO:0000256" key="1">
    <source>
        <dbReference type="SAM" id="MobiDB-lite"/>
    </source>
</evidence>
<comment type="caution">
    <text evidence="4">The sequence shown here is derived from an EMBL/GenBank/DDBJ whole genome shotgun (WGS) entry which is preliminary data.</text>
</comment>
<dbReference type="InterPro" id="IPR025326">
    <property type="entry name" value="DUF4232"/>
</dbReference>
<reference evidence="4" key="1">
    <citation type="submission" date="2021-05" db="EMBL/GenBank/DDBJ databases">
        <authorList>
            <person name="Arsene-Ploetze F."/>
        </authorList>
    </citation>
    <scope>NUCLEOTIDE SEQUENCE</scope>
    <source>
        <strain evidence="4">DSM 42138</strain>
    </source>
</reference>
<evidence type="ECO:0000259" key="3">
    <source>
        <dbReference type="Pfam" id="PF14016"/>
    </source>
</evidence>
<organism evidence="4 5">
    <name type="scientific">Actinacidiphila cocklensis</name>
    <dbReference type="NCBI Taxonomy" id="887465"/>
    <lineage>
        <taxon>Bacteria</taxon>
        <taxon>Bacillati</taxon>
        <taxon>Actinomycetota</taxon>
        <taxon>Actinomycetes</taxon>
        <taxon>Kitasatosporales</taxon>
        <taxon>Streptomycetaceae</taxon>
        <taxon>Actinacidiphila</taxon>
    </lineage>
</organism>
<name>A0A9W4GS00_9ACTN</name>
<keyword evidence="2" id="KW-0732">Signal</keyword>
<feature type="region of interest" description="Disordered" evidence="1">
    <location>
        <begin position="27"/>
        <end position="106"/>
    </location>
</feature>
<evidence type="ECO:0000313" key="4">
    <source>
        <dbReference type="EMBL" id="CAG6394924.1"/>
    </source>
</evidence>
<dbReference type="AlphaFoldDB" id="A0A9W4GS00"/>
<feature type="compositionally biased region" description="Low complexity" evidence="1">
    <location>
        <begin position="31"/>
        <end position="72"/>
    </location>
</feature>
<feature type="signal peptide" evidence="2">
    <location>
        <begin position="1"/>
        <end position="23"/>
    </location>
</feature>
<keyword evidence="5" id="KW-1185">Reference proteome</keyword>
<dbReference type="Proteomes" id="UP001152519">
    <property type="component" value="Unassembled WGS sequence"/>
</dbReference>
<dbReference type="EMBL" id="CAJSLV010000059">
    <property type="protein sequence ID" value="CAG6394924.1"/>
    <property type="molecule type" value="Genomic_DNA"/>
</dbReference>
<sequence>MNRRQLRTALAVTAASCAGLLMTACGSSDKPAASAGSSPTATATSAAPAAPAASTPASTPATPGSATTAPKSSGGGTTGSDTGSSDKSAGTSGTAGGSTDKSGWGQSCGTDDITWSVSSQSQAGGYFLIKAKANPGITCVLPIGVPVVAFGSDGTEAKPAEQSAGQPITLRAGVTVYAGVNPKTTSDNGGKELDSLILSVADDDPDPVSVKVGSYVVDHPIVTDWHTDAADAVPFSD</sequence>
<gene>
    <name evidence="4" type="ORF">SCOCK_30157</name>
</gene>
<dbReference type="PROSITE" id="PS51257">
    <property type="entry name" value="PROKAR_LIPOPROTEIN"/>
    <property type="match status" value="1"/>
</dbReference>
<dbReference type="RefSeq" id="WP_251491737.1">
    <property type="nucleotide sequence ID" value="NZ_CAJSLV010000059.1"/>
</dbReference>
<protein>
    <recommendedName>
        <fullName evidence="3">DUF4232 domain-containing protein</fullName>
    </recommendedName>
</protein>
<evidence type="ECO:0000313" key="5">
    <source>
        <dbReference type="Proteomes" id="UP001152519"/>
    </source>
</evidence>
<proteinExistence type="predicted"/>
<feature type="domain" description="DUF4232" evidence="3">
    <location>
        <begin position="108"/>
        <end position="225"/>
    </location>
</feature>
<accession>A0A9W4GS00</accession>
<dbReference type="Pfam" id="PF14016">
    <property type="entry name" value="DUF4232"/>
    <property type="match status" value="1"/>
</dbReference>